<evidence type="ECO:0000259" key="1">
    <source>
        <dbReference type="Pfam" id="PF01764"/>
    </source>
</evidence>
<protein>
    <recommendedName>
        <fullName evidence="1">Fungal lipase-type domain-containing protein</fullName>
    </recommendedName>
</protein>
<organism evidence="2 3">
    <name type="scientific">Halteria grandinella</name>
    <dbReference type="NCBI Taxonomy" id="5974"/>
    <lineage>
        <taxon>Eukaryota</taxon>
        <taxon>Sar</taxon>
        <taxon>Alveolata</taxon>
        <taxon>Ciliophora</taxon>
        <taxon>Intramacronucleata</taxon>
        <taxon>Spirotrichea</taxon>
        <taxon>Stichotrichia</taxon>
        <taxon>Sporadotrichida</taxon>
        <taxon>Halteriidae</taxon>
        <taxon>Halteria</taxon>
    </lineage>
</organism>
<dbReference type="CDD" id="cd00519">
    <property type="entry name" value="Lipase_3"/>
    <property type="match status" value="1"/>
</dbReference>
<dbReference type="Pfam" id="PF01764">
    <property type="entry name" value="Lipase_3"/>
    <property type="match status" value="1"/>
</dbReference>
<evidence type="ECO:0000313" key="2">
    <source>
        <dbReference type="EMBL" id="TNV76820.1"/>
    </source>
</evidence>
<evidence type="ECO:0000313" key="3">
    <source>
        <dbReference type="Proteomes" id="UP000785679"/>
    </source>
</evidence>
<dbReference type="OrthoDB" id="424277at2759"/>
<dbReference type="Gene3D" id="3.40.50.1820">
    <property type="entry name" value="alpha/beta hydrolase"/>
    <property type="match status" value="1"/>
</dbReference>
<accession>A0A8J8SZY2</accession>
<name>A0A8J8SZY2_HALGN</name>
<dbReference type="Proteomes" id="UP000785679">
    <property type="component" value="Unassembled WGS sequence"/>
</dbReference>
<dbReference type="PANTHER" id="PTHR45856">
    <property type="entry name" value="ALPHA/BETA-HYDROLASES SUPERFAMILY PROTEIN"/>
    <property type="match status" value="1"/>
</dbReference>
<proteinExistence type="predicted"/>
<dbReference type="AlphaFoldDB" id="A0A8J8SZY2"/>
<dbReference type="EMBL" id="RRYP01012908">
    <property type="protein sequence ID" value="TNV76820.1"/>
    <property type="molecule type" value="Genomic_DNA"/>
</dbReference>
<dbReference type="InterPro" id="IPR002921">
    <property type="entry name" value="Fungal_lipase-type"/>
</dbReference>
<comment type="caution">
    <text evidence="2">The sequence shown here is derived from an EMBL/GenBank/DDBJ whole genome shotgun (WGS) entry which is preliminary data.</text>
</comment>
<reference evidence="2" key="1">
    <citation type="submission" date="2019-06" db="EMBL/GenBank/DDBJ databases">
        <authorList>
            <person name="Zheng W."/>
        </authorList>
    </citation>
    <scope>NUCLEOTIDE SEQUENCE</scope>
    <source>
        <strain evidence="2">QDHG01</strain>
    </source>
</reference>
<keyword evidence="3" id="KW-1185">Reference proteome</keyword>
<dbReference type="PANTHER" id="PTHR45856:SF25">
    <property type="entry name" value="FUNGAL LIPASE-LIKE DOMAIN-CONTAINING PROTEIN"/>
    <property type="match status" value="1"/>
</dbReference>
<dbReference type="InterPro" id="IPR051218">
    <property type="entry name" value="Sec_MonoDiacylglyc_Lipase"/>
</dbReference>
<dbReference type="GO" id="GO:0006629">
    <property type="term" value="P:lipid metabolic process"/>
    <property type="evidence" value="ECO:0007669"/>
    <property type="project" value="InterPro"/>
</dbReference>
<dbReference type="SUPFAM" id="SSF53474">
    <property type="entry name" value="alpha/beta-Hydrolases"/>
    <property type="match status" value="1"/>
</dbReference>
<gene>
    <name evidence="2" type="ORF">FGO68_gene11600</name>
</gene>
<dbReference type="InterPro" id="IPR029058">
    <property type="entry name" value="AB_hydrolase_fold"/>
</dbReference>
<sequence>MYYSAASHCSVDVLEKWNCGEPCEKNPSVQDVSPLINDAAGTFGFVGYNANLGEILVSFRGSVNIANWVTNINFLKEAYPGVQGAEVHSGFYEAYKGVRDQVIGSVRALQYRHPSAKFTVTGHSLGGALATFAAMDIKEQISGDRHMDLYTFGSPRTGNQQWSDYVNTQLANGGYQRITHYNDIVPHLPMTQMGFNHAGDEQWYFNEGGDLQFKTCLNTVGKGENQSCADTIILTGVAAHLEYLGHMMGGMCTSYQLGFGPQVAAEQSFLA</sequence>
<feature type="domain" description="Fungal lipase-type" evidence="1">
    <location>
        <begin position="57"/>
        <end position="192"/>
    </location>
</feature>